<evidence type="ECO:0000256" key="5">
    <source>
        <dbReference type="HAMAP-Rule" id="MF_00527"/>
    </source>
</evidence>
<dbReference type="EMBL" id="JBHLVZ010000023">
    <property type="protein sequence ID" value="MFC0386136.1"/>
    <property type="molecule type" value="Genomic_DNA"/>
</dbReference>
<dbReference type="HAMAP" id="MF_00527">
    <property type="entry name" value="3MGH"/>
    <property type="match status" value="1"/>
</dbReference>
<dbReference type="NCBIfam" id="NF002003">
    <property type="entry name" value="PRK00802.1-3"/>
    <property type="match status" value="1"/>
</dbReference>
<protein>
    <recommendedName>
        <fullName evidence="5">Putative 3-methyladenine DNA glycosylase</fullName>
        <ecNumber evidence="5">3.2.2.-</ecNumber>
    </recommendedName>
</protein>
<dbReference type="PANTHER" id="PTHR10429">
    <property type="entry name" value="DNA-3-METHYLADENINE GLYCOSYLASE"/>
    <property type="match status" value="1"/>
</dbReference>
<keyword evidence="6" id="KW-0326">Glycosidase</keyword>
<proteinExistence type="inferred from homology"/>
<name>A0ABV6IR99_9PROT</name>
<keyword evidence="3 5" id="KW-0378">Hydrolase</keyword>
<dbReference type="InterPro" id="IPR011034">
    <property type="entry name" value="Formyl_transferase-like_C_sf"/>
</dbReference>
<comment type="caution">
    <text evidence="6">The sequence shown here is derived from an EMBL/GenBank/DDBJ whole genome shotgun (WGS) entry which is preliminary data.</text>
</comment>
<sequence length="187" mass="20109">MAPLSRTFFARPAADVAKDLIGATLLVDDVGGLIVETEAYDQKDPASHSYVGRTARNASMFGPPGHAYIYRSYGLHWCINFVCGAEPLGSAVLIRALEPATGIEVMRQRRGNVLPRLLCSGPGRLSQALGVTGTLDGQPLDRAPFSVLSRTAETPVVRGPRIGITRGIEAPWRFGLAGSAYLSRRFQ</sequence>
<evidence type="ECO:0000256" key="3">
    <source>
        <dbReference type="ARBA" id="ARBA00022801"/>
    </source>
</evidence>
<keyword evidence="7" id="KW-1185">Reference proteome</keyword>
<reference evidence="6 7" key="1">
    <citation type="submission" date="2024-09" db="EMBL/GenBank/DDBJ databases">
        <authorList>
            <person name="Sun Q."/>
            <person name="Mori K."/>
        </authorList>
    </citation>
    <scope>NUCLEOTIDE SEQUENCE [LARGE SCALE GENOMIC DNA]</scope>
    <source>
        <strain evidence="6 7">CCM 7468</strain>
    </source>
</reference>
<keyword evidence="4 5" id="KW-0234">DNA repair</keyword>
<dbReference type="EC" id="3.2.2.-" evidence="5"/>
<dbReference type="Proteomes" id="UP001589789">
    <property type="component" value="Unassembled WGS sequence"/>
</dbReference>
<dbReference type="NCBIfam" id="TIGR00567">
    <property type="entry name" value="3mg"/>
    <property type="match status" value="1"/>
</dbReference>
<dbReference type="CDD" id="cd00540">
    <property type="entry name" value="AAG"/>
    <property type="match status" value="1"/>
</dbReference>
<organism evidence="6 7">
    <name type="scientific">Muricoccus vinaceus</name>
    <dbReference type="NCBI Taxonomy" id="424704"/>
    <lineage>
        <taxon>Bacteria</taxon>
        <taxon>Pseudomonadati</taxon>
        <taxon>Pseudomonadota</taxon>
        <taxon>Alphaproteobacteria</taxon>
        <taxon>Acetobacterales</taxon>
        <taxon>Roseomonadaceae</taxon>
        <taxon>Muricoccus</taxon>
    </lineage>
</organism>
<keyword evidence="2 5" id="KW-0227">DNA damage</keyword>
<dbReference type="SUPFAM" id="SSF50486">
    <property type="entry name" value="FMT C-terminal domain-like"/>
    <property type="match status" value="1"/>
</dbReference>
<accession>A0ABV6IR99</accession>
<dbReference type="InterPro" id="IPR003180">
    <property type="entry name" value="MPG"/>
</dbReference>
<dbReference type="PANTHER" id="PTHR10429:SF0">
    <property type="entry name" value="DNA-3-METHYLADENINE GLYCOSYLASE"/>
    <property type="match status" value="1"/>
</dbReference>
<evidence type="ECO:0000256" key="1">
    <source>
        <dbReference type="ARBA" id="ARBA00009232"/>
    </source>
</evidence>
<evidence type="ECO:0000313" key="6">
    <source>
        <dbReference type="EMBL" id="MFC0386136.1"/>
    </source>
</evidence>
<comment type="similarity">
    <text evidence="1 5">Belongs to the DNA glycosylase MPG family.</text>
</comment>
<dbReference type="GO" id="GO:0016798">
    <property type="term" value="F:hydrolase activity, acting on glycosyl bonds"/>
    <property type="evidence" value="ECO:0007669"/>
    <property type="project" value="UniProtKB-KW"/>
</dbReference>
<dbReference type="RefSeq" id="WP_377050310.1">
    <property type="nucleotide sequence ID" value="NZ_JBHLVZ010000023.1"/>
</dbReference>
<evidence type="ECO:0000313" key="7">
    <source>
        <dbReference type="Proteomes" id="UP001589789"/>
    </source>
</evidence>
<dbReference type="Pfam" id="PF02245">
    <property type="entry name" value="Pur_DNA_glyco"/>
    <property type="match status" value="1"/>
</dbReference>
<dbReference type="Gene3D" id="3.10.300.10">
    <property type="entry name" value="Methylpurine-DNA glycosylase (MPG)"/>
    <property type="match status" value="1"/>
</dbReference>
<dbReference type="InterPro" id="IPR036995">
    <property type="entry name" value="MPG_sf"/>
</dbReference>
<evidence type="ECO:0000256" key="2">
    <source>
        <dbReference type="ARBA" id="ARBA00022763"/>
    </source>
</evidence>
<evidence type="ECO:0000256" key="4">
    <source>
        <dbReference type="ARBA" id="ARBA00023204"/>
    </source>
</evidence>
<gene>
    <name evidence="6" type="ORF">ACFFIC_11360</name>
</gene>